<gene>
    <name evidence="1" type="ORF">F506_08135</name>
</gene>
<name>A0ABM5UZV5_9BURK</name>
<keyword evidence="2" id="KW-1185">Reference proteome</keyword>
<organism evidence="1 2">
    <name type="scientific">Herbaspirillum hiltneri N3</name>
    <dbReference type="NCBI Taxonomy" id="1262470"/>
    <lineage>
        <taxon>Bacteria</taxon>
        <taxon>Pseudomonadati</taxon>
        <taxon>Pseudomonadota</taxon>
        <taxon>Betaproteobacteria</taxon>
        <taxon>Burkholderiales</taxon>
        <taxon>Oxalobacteraceae</taxon>
        <taxon>Herbaspirillum</taxon>
    </lineage>
</organism>
<dbReference type="EMBL" id="CP011409">
    <property type="protein sequence ID" value="AKZ62645.1"/>
    <property type="molecule type" value="Genomic_DNA"/>
</dbReference>
<accession>A0ABM5UZV5</accession>
<reference evidence="2" key="1">
    <citation type="journal article" date="2015" name="Genome Announc.">
        <title>Complete Genome Sequence of Herbaspirillum hiltneri N3 (DSM 17495), Isolated from Surface-Sterilized Wheat Roots.</title>
        <authorList>
            <person name="Guizelini D."/>
            <person name="Saizaki P.M."/>
            <person name="Coimbra N.A."/>
            <person name="Weiss V.A."/>
            <person name="Faoro H."/>
            <person name="Sfeir M.Z."/>
            <person name="Baura V.A."/>
            <person name="Monteiro R.A."/>
            <person name="Chubatsu L.S."/>
            <person name="Souza E.M."/>
            <person name="Cruz L.M."/>
            <person name="Pedrosa F.O."/>
            <person name="Raittz R.T."/>
            <person name="Marchaukoski J.N."/>
            <person name="Steffens M.B."/>
        </authorList>
    </citation>
    <scope>NUCLEOTIDE SEQUENCE [LARGE SCALE GENOMIC DNA]</scope>
    <source>
        <strain evidence="2">N3</strain>
    </source>
</reference>
<dbReference type="CDD" id="cd17020">
    <property type="entry name" value="T3SC_IA_ShcM-like"/>
    <property type="match status" value="1"/>
</dbReference>
<evidence type="ECO:0008006" key="3">
    <source>
        <dbReference type="Google" id="ProtNLM"/>
    </source>
</evidence>
<sequence>MTIERYRALIDRLCIRFNIQKPGPASQVAHLNAYGAHFTLFFGGLLAPDSMLVHCDFGAVPAPPRDPALLRLLEINTYLFGAHQATFAYDAERDRLVLICRVRLQYATLHSVLETLEHFSVMARDWERNRFLHD</sequence>
<evidence type="ECO:0000313" key="1">
    <source>
        <dbReference type="EMBL" id="AKZ62645.1"/>
    </source>
</evidence>
<dbReference type="Pfam" id="PF05932">
    <property type="entry name" value="CesT"/>
    <property type="match status" value="1"/>
</dbReference>
<dbReference type="Gene3D" id="3.30.1460.10">
    <property type="match status" value="1"/>
</dbReference>
<dbReference type="SUPFAM" id="SSF69635">
    <property type="entry name" value="Type III secretory system chaperone-like"/>
    <property type="match status" value="1"/>
</dbReference>
<proteinExistence type="predicted"/>
<dbReference type="RefSeq" id="WP_053196472.1">
    <property type="nucleotide sequence ID" value="NZ_CP011409.1"/>
</dbReference>
<evidence type="ECO:0000313" key="2">
    <source>
        <dbReference type="Proteomes" id="UP000063429"/>
    </source>
</evidence>
<dbReference type="InterPro" id="IPR010261">
    <property type="entry name" value="Tir_chaperone"/>
</dbReference>
<protein>
    <recommendedName>
        <fullName evidence="3">Tir chaperone family protein CesT</fullName>
    </recommendedName>
</protein>
<dbReference type="Proteomes" id="UP000063429">
    <property type="component" value="Chromosome"/>
</dbReference>